<accession>A0A6P7ICE7</accession>
<sequence length="440" mass="47963">MLLSVIIVLTLLSYTCGDNPAIQMILTNKGLQYGKQTSVGWIQGKLGSLTVPDIHGGVDIGIGTVYYTLTGITVTKCDFPEPSVEFAPEVTGFRTSISGINLALTGQWFNQFGIIHDSGSFQAAIISVDVTSVLELGRDPDGHLSVDSASCDAHVGNVDVEFYGGASFIFQPFVDHFRGRIRAEIEMKICPAVKESILNLEYHLQAMNVSFDINQVLTLALPLTDSPLMDASSLKLCLKGEFYSINNPVEPPFEAQRFTMTEQSAYMLSVGLSEYSLNTASYGYYSAGFLQVLINDSMIPHISPVRLNTSYMGQFIPQLPKMFPGLLMTLQVYATEAPMFSLHPDAVKLCSQVAVKAFAIQPNGTQTPLFKLSVDSKFSGKMWIASGRLKGSMTMDNLTLTLASSEVGMFETDALQNMARTGMKFVVLTKLNDKLGKGII</sequence>
<dbReference type="GeneID" id="114438659"/>
<dbReference type="InterPro" id="IPR017943">
    <property type="entry name" value="Bactericidal_perm-incr_a/b_dom"/>
</dbReference>
<gene>
    <name evidence="12" type="primary">bpifcl</name>
</gene>
<dbReference type="InterPro" id="IPR032942">
    <property type="entry name" value="BPI/LBP/Plunc"/>
</dbReference>
<dbReference type="InParanoid" id="A0A6P7ICE7"/>
<keyword evidence="7" id="KW-0929">Antimicrobial</keyword>
<keyword evidence="4 6" id="KW-1015">Disulfide bond</keyword>
<feature type="domain" description="Lipid-binding serum glycoprotein N-terminal" evidence="9">
    <location>
        <begin position="26"/>
        <end position="247"/>
    </location>
</feature>
<keyword evidence="11" id="KW-1185">Reference proteome</keyword>
<dbReference type="FunFam" id="3.15.20.10:FF:000001">
    <property type="entry name" value="Phospholipid transfer protein"/>
    <property type="match status" value="1"/>
</dbReference>
<keyword evidence="7 8" id="KW-0732">Signal</keyword>
<comment type="domain">
    <text evidence="7">The N- and C-terminal barrels adopt an identical fold despite having only 13% of conserved residues.</text>
</comment>
<dbReference type="AlphaFoldDB" id="A0A6P7ICE7"/>
<dbReference type="SUPFAM" id="SSF55394">
    <property type="entry name" value="Bactericidal permeability-increasing protein, BPI"/>
    <property type="match status" value="2"/>
</dbReference>
<feature type="signal peptide" evidence="8">
    <location>
        <begin position="1"/>
        <end position="17"/>
    </location>
</feature>
<comment type="function">
    <text evidence="7">The cytotoxic action of BPI is limited to many species of Gram-negative bacteria; this specificity may be explained by a strong affinity of the very basic N-terminal half for the negatively charged lipopolysaccharides that are unique to the Gram-negative bacterial outer envelope.</text>
</comment>
<dbReference type="Proteomes" id="UP000515145">
    <property type="component" value="Chromosome 7"/>
</dbReference>
<dbReference type="GO" id="GO:0050829">
    <property type="term" value="P:defense response to Gram-negative bacterium"/>
    <property type="evidence" value="ECO:0007669"/>
    <property type="project" value="UniProtKB-UniRule"/>
</dbReference>
<dbReference type="CTD" id="100003132"/>
<comment type="similarity">
    <text evidence="2">Belongs to the BPI/LBP/Plunc superfamily. BPI/LBP family.</text>
</comment>
<feature type="domain" description="Lipid-binding serum glycoprotein C-terminal" evidence="10">
    <location>
        <begin position="262"/>
        <end position="439"/>
    </location>
</feature>
<dbReference type="RefSeq" id="XP_028265965.1">
    <property type="nucleotide sequence ID" value="XM_028410164.1"/>
</dbReference>
<evidence type="ECO:0000256" key="6">
    <source>
        <dbReference type="PIRSR" id="PIRSR002417-50"/>
    </source>
</evidence>
<dbReference type="InterPro" id="IPR017942">
    <property type="entry name" value="Lipid-bd_serum_glycop_N"/>
</dbReference>
<dbReference type="SMART" id="SM00328">
    <property type="entry name" value="BPI1"/>
    <property type="match status" value="1"/>
</dbReference>
<evidence type="ECO:0000256" key="7">
    <source>
        <dbReference type="RuleBase" id="RU369039"/>
    </source>
</evidence>
<evidence type="ECO:0000256" key="3">
    <source>
        <dbReference type="ARBA" id="ARBA00022525"/>
    </source>
</evidence>
<proteinExistence type="inferred from homology"/>
<evidence type="ECO:0000259" key="10">
    <source>
        <dbReference type="SMART" id="SM00329"/>
    </source>
</evidence>
<dbReference type="InterPro" id="IPR030675">
    <property type="entry name" value="BPI/LBP"/>
</dbReference>
<dbReference type="OrthoDB" id="9938407at2759"/>
<dbReference type="Gene3D" id="3.15.10.10">
    <property type="entry name" value="Bactericidal permeability-increasing protein, domain 1"/>
    <property type="match status" value="1"/>
</dbReference>
<evidence type="ECO:0000256" key="1">
    <source>
        <dbReference type="ARBA" id="ARBA00004613"/>
    </source>
</evidence>
<comment type="subunit">
    <text evidence="7">Monomer. Homodimer; disulfide-linked.</text>
</comment>
<evidence type="ECO:0000256" key="5">
    <source>
        <dbReference type="ARBA" id="ARBA00023180"/>
    </source>
</evidence>
<keyword evidence="7" id="KW-0399">Innate immunity</keyword>
<dbReference type="PANTHER" id="PTHR10504:SF132">
    <property type="entry name" value="BACTERICIDAL PERMEABILITY-INCREASING PROTEIN"/>
    <property type="match status" value="1"/>
</dbReference>
<dbReference type="GO" id="GO:0045087">
    <property type="term" value="P:innate immune response"/>
    <property type="evidence" value="ECO:0007669"/>
    <property type="project" value="UniProtKB-UniRule"/>
</dbReference>
<dbReference type="Gene3D" id="3.15.20.10">
    <property type="entry name" value="Bactericidal permeability-increasing protein, domain 2"/>
    <property type="match status" value="1"/>
</dbReference>
<protein>
    <recommendedName>
        <fullName evidence="7">Bactericidal permeability-increasing protein</fullName>
        <shortName evidence="7">BPI</shortName>
    </recommendedName>
</protein>
<evidence type="ECO:0000256" key="4">
    <source>
        <dbReference type="ARBA" id="ARBA00023157"/>
    </source>
</evidence>
<evidence type="ECO:0000256" key="2">
    <source>
        <dbReference type="ARBA" id="ARBA00007292"/>
    </source>
</evidence>
<feature type="chain" id="PRO_5027805998" description="Bactericidal permeability-increasing protein" evidence="8">
    <location>
        <begin position="18"/>
        <end position="440"/>
    </location>
</feature>
<feature type="disulfide bond" evidence="6">
    <location>
        <begin position="151"/>
        <end position="190"/>
    </location>
</feature>
<comment type="domain">
    <text evidence="7">The N-terminal region may be exposed to the interior of the granule, whereas the C-terminal portion may be embedded in the membrane. During phagocytosis and degranulation, proteases may be released and activated and cleave BPI at the junction of the N- and C-terminal portions of the molecule, providing controlled release of the N-terminal antibacterial fragment when bacteria are ingested.</text>
</comment>
<dbReference type="PIRSF" id="PIRSF002417">
    <property type="entry name" value="Lipid_binding_protein"/>
    <property type="match status" value="1"/>
</dbReference>
<keyword evidence="5 7" id="KW-0325">Glycoprotein</keyword>
<name>A0A6P7ICE7_9TELE</name>
<keyword evidence="7" id="KW-0391">Immunity</keyword>
<keyword evidence="7" id="KW-0044">Antibiotic</keyword>
<dbReference type="Pfam" id="PF01273">
    <property type="entry name" value="LBP_BPI_CETP"/>
    <property type="match status" value="1"/>
</dbReference>
<evidence type="ECO:0000259" key="9">
    <source>
        <dbReference type="SMART" id="SM00328"/>
    </source>
</evidence>
<evidence type="ECO:0000313" key="11">
    <source>
        <dbReference type="Proteomes" id="UP000515145"/>
    </source>
</evidence>
<keyword evidence="3 7" id="KW-0964">Secreted</keyword>
<dbReference type="SMART" id="SM00329">
    <property type="entry name" value="BPI2"/>
    <property type="match status" value="1"/>
</dbReference>
<dbReference type="Pfam" id="PF02886">
    <property type="entry name" value="LBP_BPI_CETP_C"/>
    <property type="match status" value="1"/>
</dbReference>
<evidence type="ECO:0000256" key="8">
    <source>
        <dbReference type="SAM" id="SignalP"/>
    </source>
</evidence>
<evidence type="ECO:0000313" key="12">
    <source>
        <dbReference type="RefSeq" id="XP_028265965.1"/>
    </source>
</evidence>
<organism evidence="11 12">
    <name type="scientific">Parambassis ranga</name>
    <name type="common">Indian glassy fish</name>
    <dbReference type="NCBI Taxonomy" id="210632"/>
    <lineage>
        <taxon>Eukaryota</taxon>
        <taxon>Metazoa</taxon>
        <taxon>Chordata</taxon>
        <taxon>Craniata</taxon>
        <taxon>Vertebrata</taxon>
        <taxon>Euteleostomi</taxon>
        <taxon>Actinopterygii</taxon>
        <taxon>Neopterygii</taxon>
        <taxon>Teleostei</taxon>
        <taxon>Neoteleostei</taxon>
        <taxon>Acanthomorphata</taxon>
        <taxon>Ovalentaria</taxon>
        <taxon>Ambassidae</taxon>
        <taxon>Parambassis</taxon>
    </lineage>
</organism>
<dbReference type="GO" id="GO:0005615">
    <property type="term" value="C:extracellular space"/>
    <property type="evidence" value="ECO:0007669"/>
    <property type="project" value="UniProtKB-UniRule"/>
</dbReference>
<dbReference type="FunCoup" id="A0A6P7ICE7">
    <property type="interactions" value="201"/>
</dbReference>
<dbReference type="PANTHER" id="PTHR10504">
    <property type="entry name" value="BACTERICIDAL PERMEABILITY-INCREASING BPI PROTEIN-RELATED"/>
    <property type="match status" value="1"/>
</dbReference>
<dbReference type="GO" id="GO:0008289">
    <property type="term" value="F:lipid binding"/>
    <property type="evidence" value="ECO:0007669"/>
    <property type="project" value="InterPro"/>
</dbReference>
<reference evidence="12" key="1">
    <citation type="submission" date="2025-08" db="UniProtKB">
        <authorList>
            <consortium name="RefSeq"/>
        </authorList>
    </citation>
    <scope>IDENTIFICATION</scope>
</reference>
<dbReference type="FunFam" id="3.15.10.10:FF:000001">
    <property type="entry name" value="phospholipid transfer protein-like"/>
    <property type="match status" value="1"/>
</dbReference>
<dbReference type="InterPro" id="IPR001124">
    <property type="entry name" value="Lipid-bd_serum_glycop_C"/>
</dbReference>
<comment type="subcellular location">
    <subcellularLocation>
        <location evidence="1 7">Secreted</location>
    </subcellularLocation>
</comment>